<sequence length="103" mass="11652">MTVHASCIHHVKACTRRTFDMSWQCYMPSSEKMKPKPDLCATEVTEVSQYCSNTSVILLLSGNSKGPIFFLLQARVNEHQLLLPGNVGYLECVAKLSRKWFIS</sequence>
<accession>A0A1X7VGQ2</accession>
<proteinExistence type="predicted"/>
<dbReference type="EnsemblMetazoa" id="Aqu2.1.39485_001">
    <property type="protein sequence ID" value="Aqu2.1.39485_001"/>
    <property type="gene ID" value="Aqu2.1.39485"/>
</dbReference>
<dbReference type="InParanoid" id="A0A1X7VGQ2"/>
<reference evidence="1" key="1">
    <citation type="submission" date="2017-05" db="UniProtKB">
        <authorList>
            <consortium name="EnsemblMetazoa"/>
        </authorList>
    </citation>
    <scope>IDENTIFICATION</scope>
</reference>
<dbReference type="AlphaFoldDB" id="A0A1X7VGQ2"/>
<protein>
    <submittedName>
        <fullName evidence="1">Uncharacterized protein</fullName>
    </submittedName>
</protein>
<name>A0A1X7VGQ2_AMPQE</name>
<evidence type="ECO:0000313" key="1">
    <source>
        <dbReference type="EnsemblMetazoa" id="Aqu2.1.39485_001"/>
    </source>
</evidence>
<organism evidence="1">
    <name type="scientific">Amphimedon queenslandica</name>
    <name type="common">Sponge</name>
    <dbReference type="NCBI Taxonomy" id="400682"/>
    <lineage>
        <taxon>Eukaryota</taxon>
        <taxon>Metazoa</taxon>
        <taxon>Porifera</taxon>
        <taxon>Demospongiae</taxon>
        <taxon>Heteroscleromorpha</taxon>
        <taxon>Haplosclerida</taxon>
        <taxon>Niphatidae</taxon>
        <taxon>Amphimedon</taxon>
    </lineage>
</organism>